<protein>
    <submittedName>
        <fullName evidence="1">Uncharacterized protein</fullName>
    </submittedName>
</protein>
<proteinExistence type="predicted"/>
<dbReference type="EMBL" id="BGPR01002832">
    <property type="protein sequence ID" value="GBM79644.1"/>
    <property type="molecule type" value="Genomic_DNA"/>
</dbReference>
<evidence type="ECO:0000313" key="2">
    <source>
        <dbReference type="Proteomes" id="UP000499080"/>
    </source>
</evidence>
<keyword evidence="2" id="KW-1185">Reference proteome</keyword>
<reference evidence="1 2" key="1">
    <citation type="journal article" date="2019" name="Sci. Rep.">
        <title>Orb-weaving spider Araneus ventricosus genome elucidates the spidroin gene catalogue.</title>
        <authorList>
            <person name="Kono N."/>
            <person name="Nakamura H."/>
            <person name="Ohtoshi R."/>
            <person name="Moran D.A.P."/>
            <person name="Shinohara A."/>
            <person name="Yoshida Y."/>
            <person name="Fujiwara M."/>
            <person name="Mori M."/>
            <person name="Tomita M."/>
            <person name="Arakawa K."/>
        </authorList>
    </citation>
    <scope>NUCLEOTIDE SEQUENCE [LARGE SCALE GENOMIC DNA]</scope>
</reference>
<evidence type="ECO:0000313" key="1">
    <source>
        <dbReference type="EMBL" id="GBM79644.1"/>
    </source>
</evidence>
<dbReference type="AlphaFoldDB" id="A0A4Y2IPQ0"/>
<comment type="caution">
    <text evidence="1">The sequence shown here is derived from an EMBL/GenBank/DDBJ whole genome shotgun (WGS) entry which is preliminary data.</text>
</comment>
<name>A0A4Y2IPQ0_ARAVE</name>
<dbReference type="Gene3D" id="3.30.420.10">
    <property type="entry name" value="Ribonuclease H-like superfamily/Ribonuclease H"/>
    <property type="match status" value="1"/>
</dbReference>
<accession>A0A4Y2IPQ0</accession>
<gene>
    <name evidence="1" type="ORF">AVEN_184205_1</name>
</gene>
<sequence length="138" mass="15470">MSTGRLISGGQFSLRMSPDLASKAIVGVIWIQFGEKPGTRYRPSNIRERDAYGGGSVCVWGGILLGGRTEIRVFPRGTVNAQAYRYDILDAYVRPYTGAIGDDILLQYDNDRTGLESWMIIFSRKQFSTWSGQLDHRT</sequence>
<dbReference type="InterPro" id="IPR036397">
    <property type="entry name" value="RNaseH_sf"/>
</dbReference>
<organism evidence="1 2">
    <name type="scientific">Araneus ventricosus</name>
    <name type="common">Orbweaver spider</name>
    <name type="synonym">Epeira ventricosa</name>
    <dbReference type="NCBI Taxonomy" id="182803"/>
    <lineage>
        <taxon>Eukaryota</taxon>
        <taxon>Metazoa</taxon>
        <taxon>Ecdysozoa</taxon>
        <taxon>Arthropoda</taxon>
        <taxon>Chelicerata</taxon>
        <taxon>Arachnida</taxon>
        <taxon>Araneae</taxon>
        <taxon>Araneomorphae</taxon>
        <taxon>Entelegynae</taxon>
        <taxon>Araneoidea</taxon>
        <taxon>Araneidae</taxon>
        <taxon>Araneus</taxon>
    </lineage>
</organism>
<dbReference type="GO" id="GO:0003676">
    <property type="term" value="F:nucleic acid binding"/>
    <property type="evidence" value="ECO:0007669"/>
    <property type="project" value="InterPro"/>
</dbReference>
<dbReference type="Proteomes" id="UP000499080">
    <property type="component" value="Unassembled WGS sequence"/>
</dbReference>